<keyword evidence="1" id="KW-0472">Membrane</keyword>
<dbReference type="Pfam" id="PF03929">
    <property type="entry name" value="PepSY_TM"/>
    <property type="match status" value="1"/>
</dbReference>
<name>A0A3A1P4T3_9SPHN</name>
<dbReference type="EMBL" id="QXFM01000073">
    <property type="protein sequence ID" value="RIV88167.1"/>
    <property type="molecule type" value="Genomic_DNA"/>
</dbReference>
<dbReference type="Proteomes" id="UP000265366">
    <property type="component" value="Unassembled WGS sequence"/>
</dbReference>
<accession>A0A3A1P4T3</accession>
<dbReference type="InterPro" id="IPR005625">
    <property type="entry name" value="PepSY-ass_TM"/>
</dbReference>
<reference evidence="2 3" key="1">
    <citation type="submission" date="2018-08" db="EMBL/GenBank/DDBJ databases">
        <title>Erythrobacter zhengii sp.nov., a bacterium isolated from deep-sea sediment.</title>
        <authorList>
            <person name="Fang C."/>
            <person name="Wu Y.-H."/>
            <person name="Sun C."/>
            <person name="Wang H."/>
            <person name="Cheng H."/>
            <person name="Meng F.-X."/>
            <person name="Wang C.-S."/>
            <person name="Xu X.-W."/>
        </authorList>
    </citation>
    <scope>NUCLEOTIDE SEQUENCE [LARGE SCALE GENOMIC DNA]</scope>
    <source>
        <strain evidence="2 3">CCTCC AB 2015396</strain>
    </source>
</reference>
<dbReference type="PANTHER" id="PTHR34219:SF8">
    <property type="entry name" value="PEPSY DOMAIN-CONTAINING PROTEIN"/>
    <property type="match status" value="1"/>
</dbReference>
<dbReference type="OrthoDB" id="6307929at2"/>
<sequence length="407" mass="44704">MSKAKGRSIWWRIHAWAGLKLSLLLAAILATGTFATISTELDWLATPAMRVAPASTPHASWGQLAMSAQSALPESTIRSIVAPPNSRFAAEAWVEQPDGELMRIWLNPYNARVQGIGPWTNIQVMLCEIHRRLLLPNFIGIRLVSAFSLLLTVLVVTGLVSYRRFWRGFFRWPKRRRGNNRQLLGDVHRLLGLWSLWFVALIAMTGFWYLIESLGADAPAASYTGKAVAQMQGFSQLDAQVAAAKAHNPLLEIREIRLPGRAGAPVAIMGQADAILVRDRANTVWIDPASNRVLDSIRGEDLSVHQRISEMADPLHFGTWGGLSTKLLWFCFGLMLTGLSVAGIIVSSLRLHREACAGRQDSSSGLGRVWLQGMGPWAYPALALLTFVGVLVIGYLVGLAPSAAIEW</sequence>
<keyword evidence="3" id="KW-1185">Reference proteome</keyword>
<feature type="transmembrane region" description="Helical" evidence="1">
    <location>
        <begin position="187"/>
        <end position="211"/>
    </location>
</feature>
<feature type="transmembrane region" description="Helical" evidence="1">
    <location>
        <begin position="143"/>
        <end position="166"/>
    </location>
</feature>
<evidence type="ECO:0000313" key="3">
    <source>
        <dbReference type="Proteomes" id="UP000265366"/>
    </source>
</evidence>
<feature type="transmembrane region" description="Helical" evidence="1">
    <location>
        <begin position="327"/>
        <end position="349"/>
    </location>
</feature>
<keyword evidence="1" id="KW-1133">Transmembrane helix</keyword>
<organism evidence="2 3">
    <name type="scientific">Aurantiacibacter xanthus</name>
    <dbReference type="NCBI Taxonomy" id="1784712"/>
    <lineage>
        <taxon>Bacteria</taxon>
        <taxon>Pseudomonadati</taxon>
        <taxon>Pseudomonadota</taxon>
        <taxon>Alphaproteobacteria</taxon>
        <taxon>Sphingomonadales</taxon>
        <taxon>Erythrobacteraceae</taxon>
        <taxon>Aurantiacibacter</taxon>
    </lineage>
</organism>
<evidence type="ECO:0000256" key="1">
    <source>
        <dbReference type="SAM" id="Phobius"/>
    </source>
</evidence>
<evidence type="ECO:0000313" key="2">
    <source>
        <dbReference type="EMBL" id="RIV88167.1"/>
    </source>
</evidence>
<gene>
    <name evidence="2" type="ORF">D2V17_08245</name>
</gene>
<proteinExistence type="predicted"/>
<dbReference type="PANTHER" id="PTHR34219">
    <property type="entry name" value="IRON-REGULATED INNER MEMBRANE PROTEIN-RELATED"/>
    <property type="match status" value="1"/>
</dbReference>
<dbReference type="RefSeq" id="WP_119592591.1">
    <property type="nucleotide sequence ID" value="NZ_QXFM01000073.1"/>
</dbReference>
<feature type="transmembrane region" description="Helical" evidence="1">
    <location>
        <begin position="377"/>
        <end position="397"/>
    </location>
</feature>
<comment type="caution">
    <text evidence="2">The sequence shown here is derived from an EMBL/GenBank/DDBJ whole genome shotgun (WGS) entry which is preliminary data.</text>
</comment>
<dbReference type="AlphaFoldDB" id="A0A3A1P4T3"/>
<keyword evidence="1" id="KW-0812">Transmembrane</keyword>
<protein>
    <submittedName>
        <fullName evidence="2">Peptidase</fullName>
    </submittedName>
</protein>